<keyword evidence="3" id="KW-1185">Reference proteome</keyword>
<organism evidence="2 3">
    <name type="scientific">Keguizhuia sedimenti</name>
    <dbReference type="NCBI Taxonomy" id="3064264"/>
    <lineage>
        <taxon>Bacteria</taxon>
        <taxon>Pseudomonadati</taxon>
        <taxon>Pseudomonadota</taxon>
        <taxon>Betaproteobacteria</taxon>
        <taxon>Burkholderiales</taxon>
        <taxon>Oxalobacteraceae</taxon>
        <taxon>Keguizhuia</taxon>
    </lineage>
</organism>
<comment type="caution">
    <text evidence="2">The sequence shown here is derived from an EMBL/GenBank/DDBJ whole genome shotgun (WGS) entry which is preliminary data.</text>
</comment>
<dbReference type="EMBL" id="JAUYVH010000020">
    <property type="protein sequence ID" value="MDQ9172303.1"/>
    <property type="molecule type" value="Genomic_DNA"/>
</dbReference>
<evidence type="ECO:0000313" key="2">
    <source>
        <dbReference type="EMBL" id="MDQ9172303.1"/>
    </source>
</evidence>
<dbReference type="RefSeq" id="WP_338438334.1">
    <property type="nucleotide sequence ID" value="NZ_JAUYVH010000020.1"/>
</dbReference>
<gene>
    <name evidence="2" type="ORF">Q8A64_17990</name>
</gene>
<proteinExistence type="predicted"/>
<evidence type="ECO:0008006" key="4">
    <source>
        <dbReference type="Google" id="ProtNLM"/>
    </source>
</evidence>
<evidence type="ECO:0000313" key="3">
    <source>
        <dbReference type="Proteomes" id="UP001225596"/>
    </source>
</evidence>
<accession>A0ABU1BTF8</accession>
<reference evidence="2 3" key="1">
    <citation type="submission" date="2023-08" db="EMBL/GenBank/DDBJ databases">
        <title>Oxalobacteraceae gen .nov., isolated from river sludge outside the plant.</title>
        <authorList>
            <person name="Zhao S.Y."/>
        </authorList>
    </citation>
    <scope>NUCLEOTIDE SEQUENCE [LARGE SCALE GENOMIC DNA]</scope>
    <source>
        <strain evidence="2 3">R-40</strain>
    </source>
</reference>
<dbReference type="Proteomes" id="UP001225596">
    <property type="component" value="Unassembled WGS sequence"/>
</dbReference>
<evidence type="ECO:0000256" key="1">
    <source>
        <dbReference type="SAM" id="SignalP"/>
    </source>
</evidence>
<feature type="signal peptide" evidence="1">
    <location>
        <begin position="1"/>
        <end position="23"/>
    </location>
</feature>
<name>A0ABU1BTF8_9BURK</name>
<keyword evidence="1" id="KW-0732">Signal</keyword>
<protein>
    <recommendedName>
        <fullName evidence="4">Copper(I)-binding protein</fullName>
    </recommendedName>
</protein>
<feature type="chain" id="PRO_5046470997" description="Copper(I)-binding protein" evidence="1">
    <location>
        <begin position="24"/>
        <end position="143"/>
    </location>
</feature>
<sequence length="143" mass="14701">MNTRKTMMAIAASIIAVSASSYAADDHEGHNHGKKTGAAHQDEAKPMQGGVVAVAQDIQYELVAKPTSLELYVSDHGKPVEVKNASATVTLLSASGKEEAKLAPVGGNKLAVAGDFKVGAGTKAMAVVTMPGQSAINVRFALK</sequence>